<evidence type="ECO:0000313" key="5">
    <source>
        <dbReference type="Proteomes" id="UP000494040"/>
    </source>
</evidence>
<evidence type="ECO:0000259" key="3">
    <source>
        <dbReference type="PROSITE" id="PS51031"/>
    </source>
</evidence>
<dbReference type="GO" id="GO:0003677">
    <property type="term" value="F:DNA binding"/>
    <property type="evidence" value="ECO:0007669"/>
    <property type="project" value="InterPro"/>
</dbReference>
<dbReference type="Pfam" id="PF10545">
    <property type="entry name" value="MADF_DNA_bdg"/>
    <property type="match status" value="1"/>
</dbReference>
<dbReference type="OMA" id="ILPHEMF"/>
<protein>
    <recommendedName>
        <fullName evidence="6">Transcription factor Adf-1</fullName>
    </recommendedName>
</protein>
<dbReference type="EnsemblMetazoa" id="XM_014394869.2">
    <property type="protein sequence ID" value="XP_014250355.1"/>
    <property type="gene ID" value="LOC106667143"/>
</dbReference>
<dbReference type="PANTHER" id="PTHR12243">
    <property type="entry name" value="MADF DOMAIN TRANSCRIPTION FACTOR"/>
    <property type="match status" value="1"/>
</dbReference>
<dbReference type="InterPro" id="IPR039353">
    <property type="entry name" value="TF_Adf1"/>
</dbReference>
<dbReference type="PANTHER" id="PTHR12243:SF67">
    <property type="entry name" value="COREPRESSOR OF PANGOLIN, ISOFORM A-RELATED"/>
    <property type="match status" value="1"/>
</dbReference>
<feature type="domain" description="MADF" evidence="2">
    <location>
        <begin position="5"/>
        <end position="95"/>
    </location>
</feature>
<evidence type="ECO:0000313" key="4">
    <source>
        <dbReference type="EnsemblMetazoa" id="XP_014250355.1"/>
    </source>
</evidence>
<dbReference type="Pfam" id="PF02944">
    <property type="entry name" value="BESS"/>
    <property type="match status" value="1"/>
</dbReference>
<sequence>MDSEKLIRLVFERKSLWDLKQPQHYVRNVTTKLWAEVADEMEKPVDEVKRKWRRLRDSFRREFKKAYCEQTGSVSEKMKTWPLFSQMSFLLDVVALKKSQPFIEEQLTVIEQCEVIENPSYSIEHPICDGEAQLTLIESPKFSILPHEMFKSPAKKKKKNNYEEQFYIESEKSVFEQDNNQDSDFQFLASLLPYLRDVPGHKKLKVRAELLNVFIIEQEERDANQQPII</sequence>
<dbReference type="GeneID" id="106667143"/>
<dbReference type="InterPro" id="IPR006578">
    <property type="entry name" value="MADF-dom"/>
</dbReference>
<accession>A0A8I6THV5</accession>
<dbReference type="SMART" id="SM00595">
    <property type="entry name" value="MADF"/>
    <property type="match status" value="1"/>
</dbReference>
<name>A0A8I6THV5_CIMLE</name>
<evidence type="ECO:0000259" key="2">
    <source>
        <dbReference type="PROSITE" id="PS51029"/>
    </source>
</evidence>
<reference evidence="4" key="1">
    <citation type="submission" date="2022-01" db="UniProtKB">
        <authorList>
            <consortium name="EnsemblMetazoa"/>
        </authorList>
    </citation>
    <scope>IDENTIFICATION</scope>
</reference>
<dbReference type="Proteomes" id="UP000494040">
    <property type="component" value="Unassembled WGS sequence"/>
</dbReference>
<keyword evidence="1" id="KW-0539">Nucleus</keyword>
<dbReference type="InterPro" id="IPR004210">
    <property type="entry name" value="BESS_motif"/>
</dbReference>
<dbReference type="GO" id="GO:0005634">
    <property type="term" value="C:nucleus"/>
    <property type="evidence" value="ECO:0007669"/>
    <property type="project" value="UniProtKB-SubCell"/>
</dbReference>
<feature type="domain" description="BESS" evidence="3">
    <location>
        <begin position="181"/>
        <end position="220"/>
    </location>
</feature>
<dbReference type="PROSITE" id="PS51029">
    <property type="entry name" value="MADF"/>
    <property type="match status" value="1"/>
</dbReference>
<evidence type="ECO:0000256" key="1">
    <source>
        <dbReference type="PROSITE-ProRule" id="PRU00371"/>
    </source>
</evidence>
<proteinExistence type="predicted"/>
<dbReference type="OrthoDB" id="6614169at2759"/>
<keyword evidence="5" id="KW-1185">Reference proteome</keyword>
<evidence type="ECO:0008006" key="6">
    <source>
        <dbReference type="Google" id="ProtNLM"/>
    </source>
</evidence>
<comment type="subcellular location">
    <subcellularLocation>
        <location evidence="1">Nucleus</location>
    </subcellularLocation>
</comment>
<dbReference type="RefSeq" id="XP_014250355.1">
    <property type="nucleotide sequence ID" value="XM_014394869.2"/>
</dbReference>
<dbReference type="KEGG" id="clec:106667143"/>
<dbReference type="PROSITE" id="PS51031">
    <property type="entry name" value="BESS"/>
    <property type="match status" value="1"/>
</dbReference>
<dbReference type="AlphaFoldDB" id="A0A8I6THV5"/>
<organism evidence="4 5">
    <name type="scientific">Cimex lectularius</name>
    <name type="common">Bed bug</name>
    <name type="synonym">Acanthia lectularia</name>
    <dbReference type="NCBI Taxonomy" id="79782"/>
    <lineage>
        <taxon>Eukaryota</taxon>
        <taxon>Metazoa</taxon>
        <taxon>Ecdysozoa</taxon>
        <taxon>Arthropoda</taxon>
        <taxon>Hexapoda</taxon>
        <taxon>Insecta</taxon>
        <taxon>Pterygota</taxon>
        <taxon>Neoptera</taxon>
        <taxon>Paraneoptera</taxon>
        <taxon>Hemiptera</taxon>
        <taxon>Heteroptera</taxon>
        <taxon>Panheteroptera</taxon>
        <taxon>Cimicomorpha</taxon>
        <taxon>Cimicidae</taxon>
        <taxon>Cimex</taxon>
    </lineage>
</organism>